<feature type="compositionally biased region" description="Basic and acidic residues" evidence="5">
    <location>
        <begin position="340"/>
        <end position="350"/>
    </location>
</feature>
<dbReference type="GO" id="GO:0000492">
    <property type="term" value="P:box C/D snoRNP assembly"/>
    <property type="evidence" value="ECO:0007669"/>
    <property type="project" value="TreeGrafter"/>
</dbReference>
<dbReference type="SUPFAM" id="SSF90229">
    <property type="entry name" value="CCCH zinc finger"/>
    <property type="match status" value="1"/>
</dbReference>
<dbReference type="EMBL" id="AVOT02007981">
    <property type="protein sequence ID" value="MBW0485048.1"/>
    <property type="molecule type" value="Genomic_DNA"/>
</dbReference>
<reference evidence="8" key="1">
    <citation type="submission" date="2021-03" db="EMBL/GenBank/DDBJ databases">
        <title>Draft genome sequence of rust myrtle Austropuccinia psidii MF-1, a brazilian biotype.</title>
        <authorList>
            <person name="Quecine M.C."/>
            <person name="Pachon D.M.R."/>
            <person name="Bonatelli M.L."/>
            <person name="Correr F.H."/>
            <person name="Franceschini L.M."/>
            <person name="Leite T.F."/>
            <person name="Margarido G.R.A."/>
            <person name="Almeida C.A."/>
            <person name="Ferrarezi J.A."/>
            <person name="Labate C.A."/>
        </authorList>
    </citation>
    <scope>NUCLEOTIDE SEQUENCE</scope>
    <source>
        <strain evidence="8">MF-1</strain>
    </source>
</reference>
<dbReference type="InterPro" id="IPR013087">
    <property type="entry name" value="Znf_C2H2_type"/>
</dbReference>
<dbReference type="GO" id="GO:0008270">
    <property type="term" value="F:zinc ion binding"/>
    <property type="evidence" value="ECO:0007669"/>
    <property type="project" value="UniProtKB-KW"/>
</dbReference>
<dbReference type="PROSITE" id="PS50157">
    <property type="entry name" value="ZINC_FINGER_C2H2_2"/>
    <property type="match status" value="1"/>
</dbReference>
<keyword evidence="9" id="KW-1185">Reference proteome</keyword>
<feature type="compositionally biased region" description="Basic residues" evidence="5">
    <location>
        <begin position="351"/>
        <end position="363"/>
    </location>
</feature>
<feature type="compositionally biased region" description="Low complexity" evidence="5">
    <location>
        <begin position="422"/>
        <end position="431"/>
    </location>
</feature>
<dbReference type="Gene3D" id="3.30.1370.210">
    <property type="match status" value="1"/>
</dbReference>
<feature type="zinc finger region" description="C3H1-type" evidence="4">
    <location>
        <begin position="580"/>
        <end position="607"/>
    </location>
</feature>
<evidence type="ECO:0000256" key="5">
    <source>
        <dbReference type="SAM" id="MobiDB-lite"/>
    </source>
</evidence>
<organism evidence="8 9">
    <name type="scientific">Austropuccinia psidii MF-1</name>
    <dbReference type="NCBI Taxonomy" id="1389203"/>
    <lineage>
        <taxon>Eukaryota</taxon>
        <taxon>Fungi</taxon>
        <taxon>Dikarya</taxon>
        <taxon>Basidiomycota</taxon>
        <taxon>Pucciniomycotina</taxon>
        <taxon>Pucciniomycetes</taxon>
        <taxon>Pucciniales</taxon>
        <taxon>Sphaerophragmiaceae</taxon>
        <taxon>Austropuccinia</taxon>
    </lineage>
</organism>
<dbReference type="Pfam" id="PF10453">
    <property type="entry name" value="NUFIP1"/>
    <property type="match status" value="1"/>
</dbReference>
<sequence length="688" mass="79041">MRIFFGQQSNPPPPPPPQQPILQQQQFNQFNPSLQSHQQPSYQFNHQSYYHPNPLYQFYQYQHPHLNQQNYLTQPQNHLNQQQNHLNHQPNHPNRPFIHQNQPFYAQQHQSCPNNANYQSNSLTSSVNSAIQHLLPPSYHSIQTNSYGYYPYPFHSNQNQSSFYHQPLNSQPINLTNSEGYTISSTFNPNHQSQHKHQQSNHNQHSQSHPSKRLKSNHNSQIDHPNNFRCDTCQVKFNNLIHLTSHLNQHIQCDYEGCQFKAVSNVLEIHKEDRHLIFRPAKSPNSSKSKTLDGPINATIKGLGYALKTDQQVLNWIEERKKRWPTRKVIEEKEKQKLAELEQKKQNKANEKKKRKRNQKNKQSKTNENVEQKQSIESTGHHKNKSGHGSDMDFSDDEINSTQVTASDKLIPPTSTSIRNESNQSNSNLSSDPPPSQPPAVCSLWKAGWCLRGSRCWFLHPKDQLGSDKKNKQVQDSSQQQSYSQAIITCDGISSLSKVPSDSNSKIVCATWKSGWCLRGARCWFLHPKAQLGSENPNRQALISQMSGSNSQDAINSQRLSSSPSPSCSNSSPKALSEKPHSTVVCRLWKSRRCKRGDRCWFLHPKDQPGSNTRQIKKFPRSQSDSRPQVDQSGLFTKLIEQDLEQDLSDLSTVINFLVENDFLFAVEDEIGQVDELERLEHQVMEID</sequence>
<comment type="caution">
    <text evidence="8">The sequence shown here is derived from an EMBL/GenBank/DDBJ whole genome shotgun (WGS) entry which is preliminary data.</text>
</comment>
<dbReference type="InterPro" id="IPR000571">
    <property type="entry name" value="Znf_CCCH"/>
</dbReference>
<evidence type="ECO:0000256" key="3">
    <source>
        <dbReference type="ARBA" id="ARBA00022833"/>
    </source>
</evidence>
<feature type="region of interest" description="Disordered" evidence="5">
    <location>
        <begin position="340"/>
        <end position="438"/>
    </location>
</feature>
<evidence type="ECO:0000256" key="1">
    <source>
        <dbReference type="ARBA" id="ARBA00022723"/>
    </source>
</evidence>
<keyword evidence="1 4" id="KW-0479">Metal-binding</keyword>
<feature type="compositionally biased region" description="Polar residues" evidence="5">
    <location>
        <begin position="161"/>
        <end position="187"/>
    </location>
</feature>
<feature type="region of interest" description="Disordered" evidence="5">
    <location>
        <begin position="1"/>
        <end position="21"/>
    </location>
</feature>
<accession>A0A9Q3GYH5</accession>
<protein>
    <recommendedName>
        <fullName evidence="10">C3H1-type domain-containing protein</fullName>
    </recommendedName>
</protein>
<dbReference type="AlphaFoldDB" id="A0A9Q3GYH5"/>
<feature type="region of interest" description="Disordered" evidence="5">
    <location>
        <begin position="545"/>
        <end position="577"/>
    </location>
</feature>
<feature type="region of interest" description="Disordered" evidence="5">
    <location>
        <begin position="610"/>
        <end position="630"/>
    </location>
</feature>
<name>A0A9Q3GYH5_9BASI</name>
<feature type="domain" description="C3H1-type" evidence="6">
    <location>
        <begin position="436"/>
        <end position="463"/>
    </location>
</feature>
<dbReference type="PROSITE" id="PS50103">
    <property type="entry name" value="ZF_C3H1"/>
    <property type="match status" value="3"/>
</dbReference>
<evidence type="ECO:0000256" key="2">
    <source>
        <dbReference type="ARBA" id="ARBA00022771"/>
    </source>
</evidence>
<feature type="compositionally biased region" description="Polar residues" evidence="5">
    <location>
        <begin position="621"/>
        <end position="630"/>
    </location>
</feature>
<evidence type="ECO:0000256" key="4">
    <source>
        <dbReference type="PROSITE-ProRule" id="PRU00723"/>
    </source>
</evidence>
<evidence type="ECO:0008006" key="10">
    <source>
        <dbReference type="Google" id="ProtNLM"/>
    </source>
</evidence>
<dbReference type="InterPro" id="IPR036855">
    <property type="entry name" value="Znf_CCCH_sf"/>
</dbReference>
<feature type="region of interest" description="Disordered" evidence="5">
    <location>
        <begin position="161"/>
        <end position="223"/>
    </location>
</feature>
<feature type="compositionally biased region" description="Polar residues" evidence="5">
    <location>
        <begin position="366"/>
        <end position="378"/>
    </location>
</feature>
<dbReference type="PANTHER" id="PTHR13309:SF0">
    <property type="entry name" value="FMR1-INTERACTING PROTEIN NUFIP1"/>
    <property type="match status" value="1"/>
</dbReference>
<dbReference type="OrthoDB" id="2504357at2759"/>
<evidence type="ECO:0000313" key="8">
    <source>
        <dbReference type="EMBL" id="MBW0485048.1"/>
    </source>
</evidence>
<feature type="compositionally biased region" description="Low complexity" evidence="5">
    <location>
        <begin position="561"/>
        <end position="573"/>
    </location>
</feature>
<evidence type="ECO:0000259" key="7">
    <source>
        <dbReference type="PROSITE" id="PS50157"/>
    </source>
</evidence>
<proteinExistence type="predicted"/>
<feature type="domain" description="C3H1-type" evidence="6">
    <location>
        <begin position="503"/>
        <end position="530"/>
    </location>
</feature>
<dbReference type="SMART" id="SM00355">
    <property type="entry name" value="ZnF_C2H2"/>
    <property type="match status" value="2"/>
</dbReference>
<feature type="domain" description="C3H1-type" evidence="6">
    <location>
        <begin position="580"/>
        <end position="607"/>
    </location>
</feature>
<feature type="domain" description="C2H2-type" evidence="7">
    <location>
        <begin position="228"/>
        <end position="250"/>
    </location>
</feature>
<feature type="zinc finger region" description="C3H1-type" evidence="4">
    <location>
        <begin position="503"/>
        <end position="530"/>
    </location>
</feature>
<dbReference type="GO" id="GO:0005634">
    <property type="term" value="C:nucleus"/>
    <property type="evidence" value="ECO:0007669"/>
    <property type="project" value="TreeGrafter"/>
</dbReference>
<feature type="compositionally biased region" description="Low complexity" evidence="5">
    <location>
        <begin position="200"/>
        <end position="209"/>
    </location>
</feature>
<dbReference type="Gene3D" id="4.10.1000.10">
    <property type="entry name" value="Zinc finger, CCCH-type"/>
    <property type="match status" value="1"/>
</dbReference>
<evidence type="ECO:0000313" key="9">
    <source>
        <dbReference type="Proteomes" id="UP000765509"/>
    </source>
</evidence>
<dbReference type="GO" id="GO:0003723">
    <property type="term" value="F:RNA binding"/>
    <property type="evidence" value="ECO:0007669"/>
    <property type="project" value="InterPro"/>
</dbReference>
<feature type="compositionally biased region" description="Pro residues" evidence="5">
    <location>
        <begin position="10"/>
        <end position="19"/>
    </location>
</feature>
<dbReference type="InterPro" id="IPR039136">
    <property type="entry name" value="NUFIP1-like"/>
</dbReference>
<feature type="zinc finger region" description="C3H1-type" evidence="4">
    <location>
        <begin position="436"/>
        <end position="463"/>
    </location>
</feature>
<evidence type="ECO:0000259" key="6">
    <source>
        <dbReference type="PROSITE" id="PS50103"/>
    </source>
</evidence>
<dbReference type="PROSITE" id="PS00028">
    <property type="entry name" value="ZINC_FINGER_C2H2_1"/>
    <property type="match status" value="1"/>
</dbReference>
<keyword evidence="3 4" id="KW-0862">Zinc</keyword>
<dbReference type="PANTHER" id="PTHR13309">
    <property type="entry name" value="NUCLEAR FRAGILE X MENTAL RETARDATION PROTEIN INTERACTING PROTEIN 1"/>
    <property type="match status" value="1"/>
</dbReference>
<keyword evidence="2 4" id="KW-0863">Zinc-finger</keyword>
<feature type="compositionally biased region" description="Polar residues" evidence="5">
    <location>
        <begin position="545"/>
        <end position="560"/>
    </location>
</feature>
<dbReference type="SMART" id="SM00356">
    <property type="entry name" value="ZnF_C3H1"/>
    <property type="match status" value="3"/>
</dbReference>
<dbReference type="Proteomes" id="UP000765509">
    <property type="component" value="Unassembled WGS sequence"/>
</dbReference>
<dbReference type="InterPro" id="IPR019496">
    <property type="entry name" value="NUFIP1_cons_dom"/>
</dbReference>
<gene>
    <name evidence="8" type="ORF">O181_024763</name>
</gene>